<protein>
    <submittedName>
        <fullName evidence="2">Uncharacterized protein</fullName>
    </submittedName>
</protein>
<proteinExistence type="predicted"/>
<reference evidence="2 3" key="1">
    <citation type="journal article" date="2014" name="BMC Genomics">
        <title>Comparison of environmental and isolate Sulfobacillus genomes reveals diverse carbon, sulfur, nitrogen, and hydrogen metabolisms.</title>
        <authorList>
            <person name="Justice N.B."/>
            <person name="Norman A."/>
            <person name="Brown C.T."/>
            <person name="Singh A."/>
            <person name="Thomas B.C."/>
            <person name="Banfield J.F."/>
        </authorList>
    </citation>
    <scope>NUCLEOTIDE SEQUENCE [LARGE SCALE GENOMIC DNA]</scope>
    <source>
        <strain evidence="2">AMDSBA4</strain>
    </source>
</reference>
<evidence type="ECO:0000313" key="2">
    <source>
        <dbReference type="EMBL" id="PSR33083.1"/>
    </source>
</evidence>
<feature type="transmembrane region" description="Helical" evidence="1">
    <location>
        <begin position="126"/>
        <end position="145"/>
    </location>
</feature>
<organism evidence="2 3">
    <name type="scientific">Sulfobacillus benefaciens</name>
    <dbReference type="NCBI Taxonomy" id="453960"/>
    <lineage>
        <taxon>Bacteria</taxon>
        <taxon>Bacillati</taxon>
        <taxon>Bacillota</taxon>
        <taxon>Clostridia</taxon>
        <taxon>Eubacteriales</taxon>
        <taxon>Clostridiales Family XVII. Incertae Sedis</taxon>
        <taxon>Sulfobacillus</taxon>
    </lineage>
</organism>
<feature type="transmembrane region" description="Helical" evidence="1">
    <location>
        <begin position="12"/>
        <end position="31"/>
    </location>
</feature>
<name>A0A2T2XEZ5_9FIRM</name>
<feature type="transmembrane region" description="Helical" evidence="1">
    <location>
        <begin position="295"/>
        <end position="314"/>
    </location>
</feature>
<accession>A0A2T2XEZ5</accession>
<comment type="caution">
    <text evidence="2">The sequence shown here is derived from an EMBL/GenBank/DDBJ whole genome shotgun (WGS) entry which is preliminary data.</text>
</comment>
<evidence type="ECO:0000313" key="3">
    <source>
        <dbReference type="Proteomes" id="UP000242972"/>
    </source>
</evidence>
<feature type="transmembrane region" description="Helical" evidence="1">
    <location>
        <begin position="92"/>
        <end position="114"/>
    </location>
</feature>
<feature type="transmembrane region" description="Helical" evidence="1">
    <location>
        <begin position="165"/>
        <end position="188"/>
    </location>
</feature>
<feature type="transmembrane region" description="Helical" evidence="1">
    <location>
        <begin position="345"/>
        <end position="365"/>
    </location>
</feature>
<feature type="transmembrane region" description="Helical" evidence="1">
    <location>
        <begin position="264"/>
        <end position="283"/>
    </location>
</feature>
<keyword evidence="1" id="KW-1133">Transmembrane helix</keyword>
<keyword evidence="1" id="KW-0812">Transmembrane</keyword>
<feature type="transmembrane region" description="Helical" evidence="1">
    <location>
        <begin position="209"/>
        <end position="230"/>
    </location>
</feature>
<sequence>MTTSIRNYPRWKSYLTIMGAHDALLLMASVMSPGVHPSLSYLIHNEQWYQNAHFWFQWDVLWYQHIALNGYTPLSSAFFPWVPLTIHLIPNLWFWLIIMQFLFLGVLWAMDEVMKTLDMSQHQRNWALWLFALNPAAIYFTTLYPEPWTLLWGLFSWAAFLRGQRITAFAMACIASLTHGTAILWGVFPLVNAGFSLYTRKPVRFWESILWGSGFAAGFLSYMGYCWVKFRDPFIFLTVEHTQWDNHWTWPWHQWVEVLTKSPVNLLDLLLMTVGMVMILGLVGMVRPAILHCSVSWTAVAVYGTVAAVVALAFDRTSLPVHSTIRLLSGDFPIYLGWAQVTNRYLKVFVLLIFILYAGVGAYWFSHGFFYQ</sequence>
<dbReference type="AlphaFoldDB" id="A0A2T2XEZ5"/>
<gene>
    <name evidence="2" type="ORF">C7B46_11380</name>
</gene>
<evidence type="ECO:0000256" key="1">
    <source>
        <dbReference type="SAM" id="Phobius"/>
    </source>
</evidence>
<keyword evidence="1" id="KW-0472">Membrane</keyword>
<dbReference type="EMBL" id="PXYW01000027">
    <property type="protein sequence ID" value="PSR33083.1"/>
    <property type="molecule type" value="Genomic_DNA"/>
</dbReference>
<dbReference type="Proteomes" id="UP000242972">
    <property type="component" value="Unassembled WGS sequence"/>
</dbReference>